<dbReference type="GO" id="GO:0006412">
    <property type="term" value="P:translation"/>
    <property type="evidence" value="ECO:0007669"/>
    <property type="project" value="UniProtKB-UniRule"/>
</dbReference>
<evidence type="ECO:0000313" key="7">
    <source>
        <dbReference type="EMBL" id="QDR24582.1"/>
    </source>
</evidence>
<dbReference type="HAMAP" id="MF_00500">
    <property type="entry name" value="Ribosomal_bS20"/>
    <property type="match status" value="1"/>
</dbReference>
<comment type="similarity">
    <text evidence="1 6">Belongs to the bacterial ribosomal protein bS20 family.</text>
</comment>
<dbReference type="PANTHER" id="PTHR33398">
    <property type="entry name" value="30S RIBOSOMAL PROTEIN S20"/>
    <property type="match status" value="1"/>
</dbReference>
<dbReference type="GO" id="GO:0005829">
    <property type="term" value="C:cytosol"/>
    <property type="evidence" value="ECO:0007669"/>
    <property type="project" value="TreeGrafter"/>
</dbReference>
<proteinExistence type="inferred from homology"/>
<accession>A0A516ZA39</accession>
<organism evidence="7">
    <name type="scientific">Florenciella parvula</name>
    <dbReference type="NCBI Taxonomy" id="236787"/>
    <lineage>
        <taxon>Eukaryota</taxon>
        <taxon>Sar</taxon>
        <taxon>Stramenopiles</taxon>
        <taxon>Ochrophyta</taxon>
        <taxon>Dictyochophyceae</taxon>
        <taxon>Florenciellales</taxon>
        <taxon>Florenciella</taxon>
    </lineage>
</organism>
<evidence type="ECO:0000256" key="4">
    <source>
        <dbReference type="ARBA" id="ARBA00022980"/>
    </source>
</evidence>
<keyword evidence="2 6" id="KW-0699">rRNA-binding</keyword>
<dbReference type="GO" id="GO:0015935">
    <property type="term" value="C:small ribosomal subunit"/>
    <property type="evidence" value="ECO:0007669"/>
    <property type="project" value="TreeGrafter"/>
</dbReference>
<dbReference type="GO" id="GO:0009507">
    <property type="term" value="C:chloroplast"/>
    <property type="evidence" value="ECO:0007669"/>
    <property type="project" value="UniProtKB-SubCell"/>
</dbReference>
<evidence type="ECO:0000256" key="3">
    <source>
        <dbReference type="ARBA" id="ARBA00022884"/>
    </source>
</evidence>
<evidence type="ECO:0000256" key="2">
    <source>
        <dbReference type="ARBA" id="ARBA00022730"/>
    </source>
</evidence>
<dbReference type="RefSeq" id="YP_009684496.1">
    <property type="nucleotide sequence ID" value="NC_044407.1"/>
</dbReference>
<keyword evidence="3 6" id="KW-0694">RNA-binding</keyword>
<name>A0A516ZA39_9STRA</name>
<evidence type="ECO:0000256" key="1">
    <source>
        <dbReference type="ARBA" id="ARBA00007634"/>
    </source>
</evidence>
<evidence type="ECO:0000256" key="5">
    <source>
        <dbReference type="ARBA" id="ARBA00023274"/>
    </source>
</evidence>
<reference evidence="7" key="1">
    <citation type="journal article" date="2019" name="J. Phycol.">
        <title>Dictyochophyceae plastid genomes reveal unusual variability of their organization.</title>
        <authorList>
            <person name="Han K.Y."/>
            <person name="Maciszewski K."/>
            <person name="Graf L."/>
            <person name="Yang J.H."/>
            <person name="Andersen R.A."/>
            <person name="Karnkowska A."/>
            <person name="Yoon H.S."/>
        </authorList>
    </citation>
    <scope>NUCLEOTIDE SEQUENCE</scope>
</reference>
<dbReference type="Pfam" id="PF01649">
    <property type="entry name" value="Ribosomal_S20p"/>
    <property type="match status" value="1"/>
</dbReference>
<keyword evidence="4 6" id="KW-0689">Ribosomal protein</keyword>
<dbReference type="GeneID" id="41657448"/>
<protein>
    <recommendedName>
        <fullName evidence="6">Small ribosomal subunit protein bS20c</fullName>
    </recommendedName>
</protein>
<keyword evidence="7" id="KW-0150">Chloroplast</keyword>
<dbReference type="Gene3D" id="1.20.58.110">
    <property type="entry name" value="Ribosomal protein S20"/>
    <property type="match status" value="1"/>
</dbReference>
<comment type="subcellular location">
    <subcellularLocation>
        <location evidence="6">Plastid</location>
        <location evidence="6">Chloroplast</location>
    </subcellularLocation>
</comment>
<sequence>MANLKSAIKRIDVTKRNTLENKLYSSNVKTFTKKYLASLDEYKENPNPANLAIVTQNLSLTFSKIDKATKKNIFHKNTAARKKSALTKAFSFVKTAS</sequence>
<keyword evidence="5 6" id="KW-0687">Ribonucleoprotein</keyword>
<comment type="function">
    <text evidence="6">Binds directly to 16S ribosomal RNA.</text>
</comment>
<dbReference type="GO" id="GO:0003735">
    <property type="term" value="F:structural constituent of ribosome"/>
    <property type="evidence" value="ECO:0007669"/>
    <property type="project" value="InterPro"/>
</dbReference>
<geneLocation type="chloroplast" evidence="7"/>
<dbReference type="SUPFAM" id="SSF46992">
    <property type="entry name" value="Ribosomal protein S20"/>
    <property type="match status" value="1"/>
</dbReference>
<dbReference type="InterPro" id="IPR036510">
    <property type="entry name" value="Ribosomal_bS20_sf"/>
</dbReference>
<keyword evidence="7" id="KW-0934">Plastid</keyword>
<dbReference type="GO" id="GO:0070181">
    <property type="term" value="F:small ribosomal subunit rRNA binding"/>
    <property type="evidence" value="ECO:0007669"/>
    <property type="project" value="TreeGrafter"/>
</dbReference>
<dbReference type="EMBL" id="MK518352">
    <property type="protein sequence ID" value="QDR24582.1"/>
    <property type="molecule type" value="Genomic_DNA"/>
</dbReference>
<dbReference type="InterPro" id="IPR002583">
    <property type="entry name" value="Ribosomal_bS20"/>
</dbReference>
<evidence type="ECO:0000256" key="6">
    <source>
        <dbReference type="HAMAP-Rule" id="MF_00500"/>
    </source>
</evidence>
<dbReference type="AlphaFoldDB" id="A0A516ZA39"/>
<dbReference type="PANTHER" id="PTHR33398:SF1">
    <property type="entry name" value="SMALL RIBOSOMAL SUBUNIT PROTEIN BS20C"/>
    <property type="match status" value="1"/>
</dbReference>
<dbReference type="NCBIfam" id="TIGR00029">
    <property type="entry name" value="S20"/>
    <property type="match status" value="1"/>
</dbReference>
<gene>
    <name evidence="6 7" type="primary">rps20</name>
</gene>